<dbReference type="InterPro" id="IPR009009">
    <property type="entry name" value="RlpA-like_DPBB"/>
</dbReference>
<dbReference type="GO" id="GO:0000270">
    <property type="term" value="P:peptidoglycan metabolic process"/>
    <property type="evidence" value="ECO:0007669"/>
    <property type="project" value="UniProtKB-UniRule"/>
</dbReference>
<dbReference type="CDD" id="cd22268">
    <property type="entry name" value="DPBB_RlpA-like"/>
    <property type="match status" value="1"/>
</dbReference>
<protein>
    <recommendedName>
        <fullName evidence="3">Endolytic peptidoglycan transglycosylase RlpA</fullName>
        <ecNumber evidence="3">4.2.2.-</ecNumber>
    </recommendedName>
</protein>
<dbReference type="InterPro" id="IPR012997">
    <property type="entry name" value="RplA"/>
</dbReference>
<proteinExistence type="inferred from homology"/>
<dbReference type="PANTHER" id="PTHR34183:SF8">
    <property type="entry name" value="ENDOLYTIC PEPTIDOGLYCAN TRANSGLYCOSYLASE RLPA-RELATED"/>
    <property type="match status" value="1"/>
</dbReference>
<feature type="chain" id="PRO_5011800989" description="Endolytic peptidoglycan transglycosylase RlpA" evidence="3">
    <location>
        <begin position="24"/>
        <end position="170"/>
    </location>
</feature>
<evidence type="ECO:0000259" key="5">
    <source>
        <dbReference type="Pfam" id="PF03330"/>
    </source>
</evidence>
<evidence type="ECO:0000256" key="4">
    <source>
        <dbReference type="RuleBase" id="RU003495"/>
    </source>
</evidence>
<dbReference type="SUPFAM" id="SSF50685">
    <property type="entry name" value="Barwin-like endoglucanases"/>
    <property type="match status" value="1"/>
</dbReference>
<dbReference type="OrthoDB" id="9779128at2"/>
<keyword evidence="1 3" id="KW-0456">Lyase</keyword>
<dbReference type="GO" id="GO:0008932">
    <property type="term" value="F:lytic endotransglycosylase activity"/>
    <property type="evidence" value="ECO:0007669"/>
    <property type="project" value="UniProtKB-UniRule"/>
</dbReference>
<dbReference type="NCBIfam" id="TIGR00413">
    <property type="entry name" value="rlpA"/>
    <property type="match status" value="1"/>
</dbReference>
<dbReference type="RefSeq" id="WP_090478684.1">
    <property type="nucleotide sequence ID" value="NZ_FOWZ01000002.1"/>
</dbReference>
<comment type="similarity">
    <text evidence="3 4">Belongs to the RlpA family.</text>
</comment>
<evidence type="ECO:0000256" key="3">
    <source>
        <dbReference type="HAMAP-Rule" id="MF_02071"/>
    </source>
</evidence>
<dbReference type="InterPro" id="IPR034718">
    <property type="entry name" value="RlpA"/>
</dbReference>
<sequence length="170" mass="18188" precursor="true">MAKRALRSALFVAALVLPGTAGHSEERELTPVTDTHFQASFAEYAPLPDAPAPGPEAVDLDTFDPPIEVEPATTSLGSGVASYYGRRFHGRRTANGERFDMNAMTAAHKTLPFGSLVQVTNPRTGASVIVRINDRGPYAHGRTIDLSRAAAQQIGLVQRGHGSVELELLK</sequence>
<keyword evidence="6" id="KW-0449">Lipoprotein</keyword>
<reference evidence="7" key="1">
    <citation type="submission" date="2016-10" db="EMBL/GenBank/DDBJ databases">
        <authorList>
            <person name="Varghese N."/>
            <person name="Submissions S."/>
        </authorList>
    </citation>
    <scope>NUCLEOTIDE SEQUENCE [LARGE SCALE GENOMIC DNA]</scope>
    <source>
        <strain evidence="7">CGMCC 1.7715</strain>
    </source>
</reference>
<name>A0A1I5M7X2_9SPHN</name>
<dbReference type="Proteomes" id="UP000199331">
    <property type="component" value="Unassembled WGS sequence"/>
</dbReference>
<dbReference type="GO" id="GO:0071555">
    <property type="term" value="P:cell wall organization"/>
    <property type="evidence" value="ECO:0007669"/>
    <property type="project" value="UniProtKB-KW"/>
</dbReference>
<organism evidence="6 7">
    <name type="scientific">Qipengyuania nanhaisediminis</name>
    <dbReference type="NCBI Taxonomy" id="604088"/>
    <lineage>
        <taxon>Bacteria</taxon>
        <taxon>Pseudomonadati</taxon>
        <taxon>Pseudomonadota</taxon>
        <taxon>Alphaproteobacteria</taxon>
        <taxon>Sphingomonadales</taxon>
        <taxon>Erythrobacteraceae</taxon>
        <taxon>Qipengyuania</taxon>
    </lineage>
</organism>
<evidence type="ECO:0000256" key="2">
    <source>
        <dbReference type="ARBA" id="ARBA00023316"/>
    </source>
</evidence>
<keyword evidence="3" id="KW-0732">Signal</keyword>
<dbReference type="HAMAP" id="MF_02071">
    <property type="entry name" value="RlpA"/>
    <property type="match status" value="1"/>
</dbReference>
<dbReference type="PANTHER" id="PTHR34183">
    <property type="entry name" value="ENDOLYTIC PEPTIDOGLYCAN TRANSGLYCOSYLASE RLPA"/>
    <property type="match status" value="1"/>
</dbReference>
<feature type="signal peptide" evidence="3">
    <location>
        <begin position="1"/>
        <end position="23"/>
    </location>
</feature>
<dbReference type="Gene3D" id="2.40.40.10">
    <property type="entry name" value="RlpA-like domain"/>
    <property type="match status" value="1"/>
</dbReference>
<keyword evidence="2 3" id="KW-0961">Cell wall biogenesis/degradation</keyword>
<comment type="function">
    <text evidence="3">Lytic transglycosylase with a strong preference for naked glycan strands that lack stem peptides.</text>
</comment>
<dbReference type="STRING" id="604088.SAMN04488060_1178"/>
<dbReference type="Pfam" id="PF03330">
    <property type="entry name" value="DPBB_1"/>
    <property type="match status" value="1"/>
</dbReference>
<evidence type="ECO:0000313" key="7">
    <source>
        <dbReference type="Proteomes" id="UP000199331"/>
    </source>
</evidence>
<dbReference type="EMBL" id="FOWZ01000002">
    <property type="protein sequence ID" value="SFP05593.1"/>
    <property type="molecule type" value="Genomic_DNA"/>
</dbReference>
<evidence type="ECO:0000313" key="6">
    <source>
        <dbReference type="EMBL" id="SFP05593.1"/>
    </source>
</evidence>
<evidence type="ECO:0000256" key="1">
    <source>
        <dbReference type="ARBA" id="ARBA00023239"/>
    </source>
</evidence>
<accession>A0A1I5M7X2</accession>
<dbReference type="InterPro" id="IPR036908">
    <property type="entry name" value="RlpA-like_sf"/>
</dbReference>
<gene>
    <name evidence="3" type="primary">rlpA</name>
    <name evidence="6" type="ORF">SAMN04488060_1178</name>
</gene>
<feature type="domain" description="RlpA-like protein double-psi beta-barrel" evidence="5">
    <location>
        <begin position="79"/>
        <end position="165"/>
    </location>
</feature>
<dbReference type="AlphaFoldDB" id="A0A1I5M7X2"/>
<keyword evidence="7" id="KW-1185">Reference proteome</keyword>
<dbReference type="EC" id="4.2.2.-" evidence="3"/>